<keyword evidence="2" id="KW-0472">Membrane</keyword>
<keyword evidence="2" id="KW-0812">Transmembrane</keyword>
<feature type="transmembrane region" description="Helical" evidence="2">
    <location>
        <begin position="21"/>
        <end position="52"/>
    </location>
</feature>
<gene>
    <name evidence="3" type="ORF">LCGC14_1133120</name>
</gene>
<evidence type="ECO:0000256" key="2">
    <source>
        <dbReference type="SAM" id="Phobius"/>
    </source>
</evidence>
<proteinExistence type="predicted"/>
<reference evidence="3" key="1">
    <citation type="journal article" date="2015" name="Nature">
        <title>Complex archaea that bridge the gap between prokaryotes and eukaryotes.</title>
        <authorList>
            <person name="Spang A."/>
            <person name="Saw J.H."/>
            <person name="Jorgensen S.L."/>
            <person name="Zaremba-Niedzwiedzka K."/>
            <person name="Martijn J."/>
            <person name="Lind A.E."/>
            <person name="van Eijk R."/>
            <person name="Schleper C."/>
            <person name="Guy L."/>
            <person name="Ettema T.J."/>
        </authorList>
    </citation>
    <scope>NUCLEOTIDE SEQUENCE</scope>
</reference>
<protein>
    <recommendedName>
        <fullName evidence="4">DUF4013 domain-containing protein</fullName>
    </recommendedName>
</protein>
<accession>A0A0F9M0I4</accession>
<feature type="non-terminal residue" evidence="3">
    <location>
        <position position="1"/>
    </location>
</feature>
<dbReference type="AlphaFoldDB" id="A0A0F9M0I4"/>
<name>A0A0F9M0I4_9ZZZZ</name>
<evidence type="ECO:0000313" key="3">
    <source>
        <dbReference type="EMBL" id="KKN00910.1"/>
    </source>
</evidence>
<feature type="transmembrane region" description="Helical" evidence="2">
    <location>
        <begin position="80"/>
        <end position="105"/>
    </location>
</feature>
<keyword evidence="2" id="KW-1133">Transmembrane helix</keyword>
<comment type="caution">
    <text evidence="3">The sequence shown here is derived from an EMBL/GenBank/DDBJ whole genome shotgun (WGS) entry which is preliminary data.</text>
</comment>
<dbReference type="EMBL" id="LAZR01005321">
    <property type="protein sequence ID" value="KKN00910.1"/>
    <property type="molecule type" value="Genomic_DNA"/>
</dbReference>
<sequence length="258" mass="28027">FFVACNIIGGLFGQIKYIGEIAVAIGFPLAILSGFLIIFIGIIGVIGFFLMFPTISAEGSDAFDAMSRAYSYVISKPKHFISLFLGIIICGTIFAIFVSLAACLIMQTSFYTVGFGMGEKFESIKAVVVGGAYGKAQMASLGLLSMKFTALMLMIYIVLIKVAVGSLVVAFAGSASTIAYFLLRKDVDGTDINDVYIEEKEGEEEKREEEKEETKVETEKVETKATEGKQTAPEEKPKEKPKEKPPEEPGESSPEKQT</sequence>
<feature type="region of interest" description="Disordered" evidence="1">
    <location>
        <begin position="198"/>
        <end position="258"/>
    </location>
</feature>
<evidence type="ECO:0008006" key="4">
    <source>
        <dbReference type="Google" id="ProtNLM"/>
    </source>
</evidence>
<evidence type="ECO:0000256" key="1">
    <source>
        <dbReference type="SAM" id="MobiDB-lite"/>
    </source>
</evidence>
<feature type="transmembrane region" description="Helical" evidence="2">
    <location>
        <begin position="150"/>
        <end position="183"/>
    </location>
</feature>
<organism evidence="3">
    <name type="scientific">marine sediment metagenome</name>
    <dbReference type="NCBI Taxonomy" id="412755"/>
    <lineage>
        <taxon>unclassified sequences</taxon>
        <taxon>metagenomes</taxon>
        <taxon>ecological metagenomes</taxon>
    </lineage>
</organism>